<keyword evidence="2" id="KW-0732">Signal</keyword>
<accession>A0A0C9XR55</accession>
<dbReference type="OrthoDB" id="3267422at2759"/>
<evidence type="ECO:0000313" key="4">
    <source>
        <dbReference type="Proteomes" id="UP000054018"/>
    </source>
</evidence>
<dbReference type="EMBL" id="KN833923">
    <property type="protein sequence ID" value="KIK14770.1"/>
    <property type="molecule type" value="Genomic_DNA"/>
</dbReference>
<name>A0A0C9XR55_9AGAM</name>
<keyword evidence="1" id="KW-1133">Transmembrane helix</keyword>
<feature type="signal peptide" evidence="2">
    <location>
        <begin position="1"/>
        <end position="27"/>
    </location>
</feature>
<proteinExistence type="predicted"/>
<evidence type="ECO:0000256" key="1">
    <source>
        <dbReference type="SAM" id="Phobius"/>
    </source>
</evidence>
<dbReference type="HOGENOM" id="CLU_076150_1_0_1"/>
<evidence type="ECO:0000256" key="2">
    <source>
        <dbReference type="SAM" id="SignalP"/>
    </source>
</evidence>
<keyword evidence="4" id="KW-1185">Reference proteome</keyword>
<reference evidence="4" key="2">
    <citation type="submission" date="2015-01" db="EMBL/GenBank/DDBJ databases">
        <title>Evolutionary Origins and Diversification of the Mycorrhizal Mutualists.</title>
        <authorList>
            <consortium name="DOE Joint Genome Institute"/>
            <consortium name="Mycorrhizal Genomics Consortium"/>
            <person name="Kohler A."/>
            <person name="Kuo A."/>
            <person name="Nagy L.G."/>
            <person name="Floudas D."/>
            <person name="Copeland A."/>
            <person name="Barry K.W."/>
            <person name="Cichocki N."/>
            <person name="Veneault-Fourrey C."/>
            <person name="LaButti K."/>
            <person name="Lindquist E.A."/>
            <person name="Lipzen A."/>
            <person name="Lundell T."/>
            <person name="Morin E."/>
            <person name="Murat C."/>
            <person name="Riley R."/>
            <person name="Ohm R."/>
            <person name="Sun H."/>
            <person name="Tunlid A."/>
            <person name="Henrissat B."/>
            <person name="Grigoriev I.V."/>
            <person name="Hibbett D.S."/>
            <person name="Martin F."/>
        </authorList>
    </citation>
    <scope>NUCLEOTIDE SEQUENCE [LARGE SCALE GENOMIC DNA]</scope>
    <source>
        <strain evidence="4">441</strain>
    </source>
</reference>
<feature type="transmembrane region" description="Helical" evidence="1">
    <location>
        <begin position="213"/>
        <end position="237"/>
    </location>
</feature>
<sequence length="247" mass="25636">MVQTLASCVPFVLSLCLSTALISQTRAQQIVTLASTDPDIIYNPSLCPSSNATSDCVSPWQLVNDSSVSTTAISTSGPIPQAGNVIPQMFLTFQASSLYLYASPLSNATVNFTLTAEPSDTSITSMVNTSIGVINAVGLPPTQMTTLGITYIPGDLPTRFDVVSITLVVANASETASYLPSLVLPPSSTPPLFTASSSPTSTQSSSGVSEVTILGATLGSVLGGLVILVVVLSVALYRRRVKSRTAW</sequence>
<protein>
    <recommendedName>
        <fullName evidence="5">Protein PBN1</fullName>
    </recommendedName>
</protein>
<reference evidence="3 4" key="1">
    <citation type="submission" date="2014-04" db="EMBL/GenBank/DDBJ databases">
        <authorList>
            <consortium name="DOE Joint Genome Institute"/>
            <person name="Kuo A."/>
            <person name="Kohler A."/>
            <person name="Costa M.D."/>
            <person name="Nagy L.G."/>
            <person name="Floudas D."/>
            <person name="Copeland A."/>
            <person name="Barry K.W."/>
            <person name="Cichocki N."/>
            <person name="Veneault-Fourrey C."/>
            <person name="LaButti K."/>
            <person name="Lindquist E.A."/>
            <person name="Lipzen A."/>
            <person name="Lundell T."/>
            <person name="Morin E."/>
            <person name="Murat C."/>
            <person name="Sun H."/>
            <person name="Tunlid A."/>
            <person name="Henrissat B."/>
            <person name="Grigoriev I.V."/>
            <person name="Hibbett D.S."/>
            <person name="Martin F."/>
            <person name="Nordberg H.P."/>
            <person name="Cantor M.N."/>
            <person name="Hua S.X."/>
        </authorList>
    </citation>
    <scope>NUCLEOTIDE SEQUENCE [LARGE SCALE GENOMIC DNA]</scope>
    <source>
        <strain evidence="3 4">441</strain>
    </source>
</reference>
<dbReference type="Proteomes" id="UP000054018">
    <property type="component" value="Unassembled WGS sequence"/>
</dbReference>
<evidence type="ECO:0008006" key="5">
    <source>
        <dbReference type="Google" id="ProtNLM"/>
    </source>
</evidence>
<gene>
    <name evidence="3" type="ORF">PISMIDRAFT_344056</name>
</gene>
<keyword evidence="1" id="KW-0472">Membrane</keyword>
<feature type="chain" id="PRO_5002205919" description="Protein PBN1" evidence="2">
    <location>
        <begin position="28"/>
        <end position="247"/>
    </location>
</feature>
<organism evidence="3 4">
    <name type="scientific">Pisolithus microcarpus 441</name>
    <dbReference type="NCBI Taxonomy" id="765257"/>
    <lineage>
        <taxon>Eukaryota</taxon>
        <taxon>Fungi</taxon>
        <taxon>Dikarya</taxon>
        <taxon>Basidiomycota</taxon>
        <taxon>Agaricomycotina</taxon>
        <taxon>Agaricomycetes</taxon>
        <taxon>Agaricomycetidae</taxon>
        <taxon>Boletales</taxon>
        <taxon>Sclerodermatineae</taxon>
        <taxon>Pisolithaceae</taxon>
        <taxon>Pisolithus</taxon>
    </lineage>
</organism>
<dbReference type="STRING" id="765257.A0A0C9XR55"/>
<dbReference type="AlphaFoldDB" id="A0A0C9XR55"/>
<evidence type="ECO:0000313" key="3">
    <source>
        <dbReference type="EMBL" id="KIK14770.1"/>
    </source>
</evidence>
<keyword evidence="1" id="KW-0812">Transmembrane</keyword>